<name>A0ABP7NUG9_9ACTN</name>
<comment type="similarity">
    <text evidence="6">Belongs to the FdhD family.</text>
</comment>
<accession>A0ABP7NUG9</accession>
<gene>
    <name evidence="6 8" type="primary">fdhD</name>
    <name evidence="8" type="ORF">GCM10022384_04840</name>
</gene>
<protein>
    <recommendedName>
        <fullName evidence="6">Sulfur carrier protein FdhD</fullName>
    </recommendedName>
</protein>
<feature type="active site" description="Cysteine persulfide intermediate" evidence="6">
    <location>
        <position position="160"/>
    </location>
</feature>
<comment type="subcellular location">
    <subcellularLocation>
        <location evidence="6">Cytoplasm</location>
    </subcellularLocation>
</comment>
<evidence type="ECO:0000256" key="6">
    <source>
        <dbReference type="HAMAP-Rule" id="MF_00187"/>
    </source>
</evidence>
<dbReference type="InterPro" id="IPR016193">
    <property type="entry name" value="Cytidine_deaminase-like"/>
</dbReference>
<reference evidence="9" key="1">
    <citation type="journal article" date="2019" name="Int. J. Syst. Evol. Microbiol.">
        <title>The Global Catalogue of Microorganisms (GCM) 10K type strain sequencing project: providing services to taxonomists for standard genome sequencing and annotation.</title>
        <authorList>
            <consortium name="The Broad Institute Genomics Platform"/>
            <consortium name="The Broad Institute Genome Sequencing Center for Infectious Disease"/>
            <person name="Wu L."/>
            <person name="Ma J."/>
        </authorList>
    </citation>
    <scope>NUCLEOTIDE SEQUENCE [LARGE SCALE GENOMIC DNA]</scope>
    <source>
        <strain evidence="9">JCM 17027</strain>
    </source>
</reference>
<evidence type="ECO:0000256" key="1">
    <source>
        <dbReference type="ARBA" id="ARBA00022490"/>
    </source>
</evidence>
<keyword evidence="5 6" id="KW-0501">Molybdenum cofactor biosynthesis</keyword>
<dbReference type="PANTHER" id="PTHR30592:SF1">
    <property type="entry name" value="SULFUR CARRIER PROTEIN FDHD"/>
    <property type="match status" value="1"/>
</dbReference>
<evidence type="ECO:0000256" key="2">
    <source>
        <dbReference type="ARBA" id="ARBA00022723"/>
    </source>
</evidence>
<dbReference type="PANTHER" id="PTHR30592">
    <property type="entry name" value="FORMATE DEHYDROGENASE"/>
    <property type="match status" value="1"/>
</dbReference>
<sequence>MQDNETVKATSPHDDPVAHGRLRVKGRFGHQHVQNRDRPVQGARTMGRVTERRKVIRIRDGAVSTRPDTLVAEEPLEIRLNGKPLAITMRTPGDDFALAAGFLVSEGVLAEQGDLQNIVYCAGATADGTNTYNVVDVRTAPDVPVPDITLERNVYTTSSCGLCGKASLEAVRTTARWPIADTPPVRVSPELLASLPDRLRAAQRVFDRTGGLHAAALFGEDGELVDVREDVGRHNAVDKLVGRALQNGDLPLSRSVLLVSGRASFELAQKAVMAGVPVLAAVSAPSSLAVDLAAETGLTLVGFLRGSSMNVYAGEDRVALRAAAARG</sequence>
<keyword evidence="3" id="KW-0408">Iron</keyword>
<evidence type="ECO:0000313" key="8">
    <source>
        <dbReference type="EMBL" id="GAA3954396.1"/>
    </source>
</evidence>
<dbReference type="NCBIfam" id="TIGR00129">
    <property type="entry name" value="fdhD_narQ"/>
    <property type="match status" value="1"/>
</dbReference>
<dbReference type="Proteomes" id="UP001500034">
    <property type="component" value="Unassembled WGS sequence"/>
</dbReference>
<dbReference type="Pfam" id="PF02634">
    <property type="entry name" value="FdhD-NarQ"/>
    <property type="match status" value="1"/>
</dbReference>
<dbReference type="Gene3D" id="3.10.20.10">
    <property type="match status" value="1"/>
</dbReference>
<dbReference type="HAMAP" id="MF_00187">
    <property type="entry name" value="FdhD"/>
    <property type="match status" value="1"/>
</dbReference>
<dbReference type="PROSITE" id="PS51669">
    <property type="entry name" value="4FE4S_MOW_BIS_MGD"/>
    <property type="match status" value="1"/>
</dbReference>
<dbReference type="Gene3D" id="3.40.140.10">
    <property type="entry name" value="Cytidine Deaminase, domain 2"/>
    <property type="match status" value="1"/>
</dbReference>
<dbReference type="NCBIfam" id="NF001943">
    <property type="entry name" value="PRK00724.1-2"/>
    <property type="match status" value="1"/>
</dbReference>
<comment type="caution">
    <text evidence="6">Lacks conserved residue(s) required for the propagation of feature annotation.</text>
</comment>
<evidence type="ECO:0000256" key="4">
    <source>
        <dbReference type="ARBA" id="ARBA00023014"/>
    </source>
</evidence>
<proteinExistence type="inferred from homology"/>
<evidence type="ECO:0000256" key="5">
    <source>
        <dbReference type="ARBA" id="ARBA00023150"/>
    </source>
</evidence>
<comment type="caution">
    <text evidence="8">The sequence shown here is derived from an EMBL/GenBank/DDBJ whole genome shotgun (WGS) entry which is preliminary data.</text>
</comment>
<keyword evidence="4" id="KW-0411">Iron-sulfur</keyword>
<feature type="domain" description="4Fe-4S Mo/W bis-MGD-type" evidence="7">
    <location>
        <begin position="1"/>
        <end position="37"/>
    </location>
</feature>
<organism evidence="8 9">
    <name type="scientific">Streptomyces marokkonensis</name>
    <dbReference type="NCBI Taxonomy" id="324855"/>
    <lineage>
        <taxon>Bacteria</taxon>
        <taxon>Bacillati</taxon>
        <taxon>Actinomycetota</taxon>
        <taxon>Actinomycetes</taxon>
        <taxon>Kitasatosporales</taxon>
        <taxon>Streptomycetaceae</taxon>
        <taxon>Streptomyces</taxon>
    </lineage>
</organism>
<dbReference type="PIRSF" id="PIRSF015626">
    <property type="entry name" value="FdhD"/>
    <property type="match status" value="1"/>
</dbReference>
<evidence type="ECO:0000313" key="9">
    <source>
        <dbReference type="Proteomes" id="UP001500034"/>
    </source>
</evidence>
<dbReference type="InterPro" id="IPR003786">
    <property type="entry name" value="FdhD"/>
</dbReference>
<dbReference type="InterPro" id="IPR006963">
    <property type="entry name" value="Mopterin_OxRdtase_4Fe-4S_dom"/>
</dbReference>
<comment type="function">
    <text evidence="6">Required for formate dehydrogenase (FDH) activity. Acts as a sulfur carrier protein that transfers sulfur from IscS to the molybdenum cofactor prior to its insertion into FDH.</text>
</comment>
<dbReference type="EMBL" id="BAABCQ010000005">
    <property type="protein sequence ID" value="GAA3954396.1"/>
    <property type="molecule type" value="Genomic_DNA"/>
</dbReference>
<dbReference type="SUPFAM" id="SSF53927">
    <property type="entry name" value="Cytidine deaminase-like"/>
    <property type="match status" value="1"/>
</dbReference>
<keyword evidence="1 6" id="KW-0963">Cytoplasm</keyword>
<keyword evidence="9" id="KW-1185">Reference proteome</keyword>
<evidence type="ECO:0000256" key="3">
    <source>
        <dbReference type="ARBA" id="ARBA00023004"/>
    </source>
</evidence>
<evidence type="ECO:0000259" key="7">
    <source>
        <dbReference type="PROSITE" id="PS51669"/>
    </source>
</evidence>
<keyword evidence="2" id="KW-0479">Metal-binding</keyword>